<organism evidence="2 3">
    <name type="scientific">Rickenella mellea</name>
    <dbReference type="NCBI Taxonomy" id="50990"/>
    <lineage>
        <taxon>Eukaryota</taxon>
        <taxon>Fungi</taxon>
        <taxon>Dikarya</taxon>
        <taxon>Basidiomycota</taxon>
        <taxon>Agaricomycotina</taxon>
        <taxon>Agaricomycetes</taxon>
        <taxon>Hymenochaetales</taxon>
        <taxon>Rickenellaceae</taxon>
        <taxon>Rickenella</taxon>
    </lineage>
</organism>
<evidence type="ECO:0000256" key="1">
    <source>
        <dbReference type="SAM" id="MobiDB-lite"/>
    </source>
</evidence>
<name>A0A4Y7Q185_9AGAM</name>
<keyword evidence="3" id="KW-1185">Reference proteome</keyword>
<protein>
    <submittedName>
        <fullName evidence="2">Uncharacterized protein</fullName>
    </submittedName>
</protein>
<feature type="region of interest" description="Disordered" evidence="1">
    <location>
        <begin position="32"/>
        <end position="60"/>
    </location>
</feature>
<evidence type="ECO:0000313" key="2">
    <source>
        <dbReference type="EMBL" id="TDL21091.1"/>
    </source>
</evidence>
<feature type="compositionally biased region" description="Polar residues" evidence="1">
    <location>
        <begin position="38"/>
        <end position="53"/>
    </location>
</feature>
<gene>
    <name evidence="2" type="ORF">BD410DRAFT_315115</name>
</gene>
<evidence type="ECO:0000313" key="3">
    <source>
        <dbReference type="Proteomes" id="UP000294933"/>
    </source>
</evidence>
<accession>A0A4Y7Q185</accession>
<sequence>MCGCERVSEDGQATRKNVTEVAVGCSTMAAESRASRYDCTSESENRPSSSVDWDTSRRGNERERYNWRRLTCLSLSL</sequence>
<proteinExistence type="predicted"/>
<reference evidence="2 3" key="1">
    <citation type="submission" date="2018-06" db="EMBL/GenBank/DDBJ databases">
        <title>A transcriptomic atlas of mushroom development highlights an independent origin of complex multicellularity.</title>
        <authorList>
            <consortium name="DOE Joint Genome Institute"/>
            <person name="Krizsan K."/>
            <person name="Almasi E."/>
            <person name="Merenyi Z."/>
            <person name="Sahu N."/>
            <person name="Viragh M."/>
            <person name="Koszo T."/>
            <person name="Mondo S."/>
            <person name="Kiss B."/>
            <person name="Balint B."/>
            <person name="Kues U."/>
            <person name="Barry K."/>
            <person name="Hegedus J.C."/>
            <person name="Henrissat B."/>
            <person name="Johnson J."/>
            <person name="Lipzen A."/>
            <person name="Ohm R."/>
            <person name="Nagy I."/>
            <person name="Pangilinan J."/>
            <person name="Yan J."/>
            <person name="Xiong Y."/>
            <person name="Grigoriev I.V."/>
            <person name="Hibbett D.S."/>
            <person name="Nagy L.G."/>
        </authorList>
    </citation>
    <scope>NUCLEOTIDE SEQUENCE [LARGE SCALE GENOMIC DNA]</scope>
    <source>
        <strain evidence="2 3">SZMC22713</strain>
    </source>
</reference>
<dbReference type="VEuPathDB" id="FungiDB:BD410DRAFT_315115"/>
<dbReference type="EMBL" id="ML170183">
    <property type="protein sequence ID" value="TDL21091.1"/>
    <property type="molecule type" value="Genomic_DNA"/>
</dbReference>
<dbReference type="AlphaFoldDB" id="A0A4Y7Q185"/>
<dbReference type="Proteomes" id="UP000294933">
    <property type="component" value="Unassembled WGS sequence"/>
</dbReference>